<feature type="chain" id="PRO_5003938686" description="Outer membrane protein beta-barrel domain-containing protein" evidence="1">
    <location>
        <begin position="23"/>
        <end position="232"/>
    </location>
</feature>
<proteinExistence type="predicted"/>
<dbReference type="eggNOG" id="ENOG502Z8M9">
    <property type="taxonomic scope" value="Bacteria"/>
</dbReference>
<protein>
    <recommendedName>
        <fullName evidence="4">Outer membrane protein beta-barrel domain-containing protein</fullName>
    </recommendedName>
</protein>
<dbReference type="KEGG" id="scs:Sta7437_4110"/>
<gene>
    <name evidence="2" type="ordered locus">Sta7437_4110</name>
</gene>
<evidence type="ECO:0000313" key="2">
    <source>
        <dbReference type="EMBL" id="AFZ37587.1"/>
    </source>
</evidence>
<evidence type="ECO:0008006" key="4">
    <source>
        <dbReference type="Google" id="ProtNLM"/>
    </source>
</evidence>
<reference evidence="3" key="1">
    <citation type="journal article" date="2013" name="Proc. Natl. Acad. Sci. U.S.A.">
        <title>Improving the coverage of the cyanobacterial phylum using diversity-driven genome sequencing.</title>
        <authorList>
            <person name="Shih P.M."/>
            <person name="Wu D."/>
            <person name="Latifi A."/>
            <person name="Axen S.D."/>
            <person name="Fewer D.P."/>
            <person name="Talla E."/>
            <person name="Calteau A."/>
            <person name="Cai F."/>
            <person name="Tandeau de Marsac N."/>
            <person name="Rippka R."/>
            <person name="Herdman M."/>
            <person name="Sivonen K."/>
            <person name="Coursin T."/>
            <person name="Laurent T."/>
            <person name="Goodwin L."/>
            <person name="Nolan M."/>
            <person name="Davenport K.W."/>
            <person name="Han C.S."/>
            <person name="Rubin E.M."/>
            <person name="Eisen J.A."/>
            <person name="Woyke T."/>
            <person name="Gugger M."/>
            <person name="Kerfeld C.A."/>
        </authorList>
    </citation>
    <scope>NUCLEOTIDE SEQUENCE [LARGE SCALE GENOMIC DNA]</scope>
    <source>
        <strain evidence="3">ATCC 29371 / PCC 7437</strain>
    </source>
</reference>
<organism evidence="2 3">
    <name type="scientific">Stanieria cyanosphaera (strain ATCC 29371 / PCC 7437)</name>
    <dbReference type="NCBI Taxonomy" id="111780"/>
    <lineage>
        <taxon>Bacteria</taxon>
        <taxon>Bacillati</taxon>
        <taxon>Cyanobacteriota</taxon>
        <taxon>Cyanophyceae</taxon>
        <taxon>Pleurocapsales</taxon>
        <taxon>Dermocarpellaceae</taxon>
        <taxon>Stanieria</taxon>
    </lineage>
</organism>
<dbReference type="Proteomes" id="UP000010473">
    <property type="component" value="Chromosome"/>
</dbReference>
<name>K9Y0Y6_STAC7</name>
<dbReference type="HOGENOM" id="CLU_080710_0_0_3"/>
<accession>K9Y0Y6</accession>
<dbReference type="STRING" id="111780.Sta7437_4110"/>
<evidence type="ECO:0000256" key="1">
    <source>
        <dbReference type="SAM" id="SignalP"/>
    </source>
</evidence>
<dbReference type="PATRIC" id="fig|111780.3.peg.4260"/>
<dbReference type="EMBL" id="CP003653">
    <property type="protein sequence ID" value="AFZ37587.1"/>
    <property type="molecule type" value="Genomic_DNA"/>
</dbReference>
<dbReference type="RefSeq" id="WP_015195241.1">
    <property type="nucleotide sequence ID" value="NC_019748.1"/>
</dbReference>
<sequence>MVHWLKFLSVSLLIWVINTPLAAQNSQPDSKPQTPRIDVPPEIIKDSPVLQRWLKQVPNVLEDIRQEPSFRTRLQLGFVLFPSTDDAAGVNLAIKDIFLGRSGLTLSADYQASLNGNRTAVGTNVHYFLFPLGSYVNLAPLVGYRYIKSNDYFTDGVNLGLRLIFALSRSGAADFSLSQSFIAPGSNEEVGITNLSVGYAVAPQLRLSTEIEKQNSRQDHESRVGINLEWMF</sequence>
<keyword evidence="3" id="KW-1185">Reference proteome</keyword>
<evidence type="ECO:0000313" key="3">
    <source>
        <dbReference type="Proteomes" id="UP000010473"/>
    </source>
</evidence>
<dbReference type="OrthoDB" id="571365at2"/>
<dbReference type="AlphaFoldDB" id="K9Y0Y6"/>
<keyword evidence="1" id="KW-0732">Signal</keyword>
<feature type="signal peptide" evidence="1">
    <location>
        <begin position="1"/>
        <end position="22"/>
    </location>
</feature>